<dbReference type="FunFam" id="2.60.120.830:FF:000001">
    <property type="entry name" value="A disintegrin and metalloproteinase with thrombospondin motifs 1"/>
    <property type="match status" value="1"/>
</dbReference>
<dbReference type="FunFam" id="2.20.100.10:FF:000006">
    <property type="entry name" value="A disintegrin and metalloproteinase with thrombospondin motifs 1"/>
    <property type="match status" value="1"/>
</dbReference>
<keyword evidence="8" id="KW-0378">Hydrolase</keyword>
<evidence type="ECO:0000256" key="1">
    <source>
        <dbReference type="ARBA" id="ARBA00004302"/>
    </source>
</evidence>
<feature type="binding site" evidence="15 17">
    <location>
        <position position="397"/>
    </location>
    <ligand>
        <name>Zn(2+)</name>
        <dbReference type="ChEBI" id="CHEBI:29105"/>
        <note>catalytic</note>
    </ligand>
</feature>
<feature type="binding site" evidence="15">
    <location>
        <position position="328"/>
    </location>
    <ligand>
        <name>Ca(2+)</name>
        <dbReference type="ChEBI" id="CHEBI:29108"/>
        <label>2</label>
    </ligand>
</feature>
<evidence type="ECO:0000256" key="7">
    <source>
        <dbReference type="ARBA" id="ARBA00022737"/>
    </source>
</evidence>
<evidence type="ECO:0000256" key="13">
    <source>
        <dbReference type="ARBA" id="ARBA00023180"/>
    </source>
</evidence>
<feature type="binding site" evidence="15">
    <location>
        <position position="247"/>
    </location>
    <ligand>
        <name>Ca(2+)</name>
        <dbReference type="ChEBI" id="CHEBI:29108"/>
        <label>2</label>
    </ligand>
</feature>
<dbReference type="InterPro" id="IPR045371">
    <property type="entry name" value="ADAMTS_CR_3"/>
</dbReference>
<feature type="disulfide bond" evidence="16">
    <location>
        <begin position="567"/>
        <end position="579"/>
    </location>
</feature>
<dbReference type="PANTHER" id="PTHR13723:SF293">
    <property type="entry name" value="A DISINTEGRIN AND METALLOPROTEINASE WITH THROMBOSPONDIN MOTIFS 18"/>
    <property type="match status" value="1"/>
</dbReference>
<evidence type="ECO:0000256" key="18">
    <source>
        <dbReference type="SAM" id="SignalP"/>
    </source>
</evidence>
<feature type="disulfide bond" evidence="16">
    <location>
        <begin position="472"/>
        <end position="497"/>
    </location>
</feature>
<dbReference type="InterPro" id="IPR001590">
    <property type="entry name" value="Peptidase_M12B"/>
</dbReference>
<evidence type="ECO:0000256" key="4">
    <source>
        <dbReference type="ARBA" id="ARBA00022670"/>
    </source>
</evidence>
<dbReference type="PROSITE" id="PS50215">
    <property type="entry name" value="ADAM_MEPRO"/>
    <property type="match status" value="1"/>
</dbReference>
<keyword evidence="4" id="KW-0645">Protease</keyword>
<feature type="binding site" evidence="15">
    <location>
        <position position="247"/>
    </location>
    <ligand>
        <name>Ca(2+)</name>
        <dbReference type="ChEBI" id="CHEBI:29108"/>
        <label>1</label>
    </ligand>
</feature>
<keyword evidence="2" id="KW-0964">Secreted</keyword>
<dbReference type="GO" id="GO:0030198">
    <property type="term" value="P:extracellular matrix organization"/>
    <property type="evidence" value="ECO:0007669"/>
    <property type="project" value="InterPro"/>
</dbReference>
<evidence type="ECO:0000256" key="12">
    <source>
        <dbReference type="ARBA" id="ARBA00023157"/>
    </source>
</evidence>
<evidence type="ECO:0000256" key="11">
    <source>
        <dbReference type="ARBA" id="ARBA00023049"/>
    </source>
</evidence>
<dbReference type="Pfam" id="PF17771">
    <property type="entry name" value="ADAMTS_CR_2"/>
    <property type="match status" value="1"/>
</dbReference>
<reference evidence="20" key="2">
    <citation type="submission" date="2015-02" db="UniProtKB">
        <authorList>
            <consortium name="EnsemblMetazoa"/>
        </authorList>
    </citation>
    <scope>IDENTIFICATION</scope>
</reference>
<feature type="signal peptide" evidence="18">
    <location>
        <begin position="1"/>
        <end position="20"/>
    </location>
</feature>
<dbReference type="FunFam" id="3.40.390.10:FF:000001">
    <property type="entry name" value="A disintegrin and metalloproteinase with thrombospondin motifs 1"/>
    <property type="match status" value="1"/>
</dbReference>
<feature type="binding site" evidence="15">
    <location>
        <position position="328"/>
    </location>
    <ligand>
        <name>Ca(2+)</name>
        <dbReference type="ChEBI" id="CHEBI:29108"/>
        <label>1</label>
    </ligand>
</feature>
<dbReference type="STRING" id="126957.T1J287"/>
<evidence type="ECO:0000256" key="2">
    <source>
        <dbReference type="ARBA" id="ARBA00022525"/>
    </source>
</evidence>
<dbReference type="SUPFAM" id="SSF55486">
    <property type="entry name" value="Metalloproteases ('zincins'), catalytic domain"/>
    <property type="match status" value="1"/>
</dbReference>
<dbReference type="Pfam" id="PF01562">
    <property type="entry name" value="Pep_M12B_propep"/>
    <property type="match status" value="1"/>
</dbReference>
<dbReference type="Gene3D" id="2.60.120.830">
    <property type="match status" value="1"/>
</dbReference>
<dbReference type="OMA" id="ICELVGC"/>
<dbReference type="SMART" id="SM00209">
    <property type="entry name" value="TSP1"/>
    <property type="match status" value="5"/>
</dbReference>
<evidence type="ECO:0000259" key="19">
    <source>
        <dbReference type="PROSITE" id="PS50215"/>
    </source>
</evidence>
<dbReference type="InterPro" id="IPR041645">
    <property type="entry name" value="ADAMTS_CR_2"/>
</dbReference>
<dbReference type="GO" id="GO:0004222">
    <property type="term" value="F:metalloendopeptidase activity"/>
    <property type="evidence" value="ECO:0007669"/>
    <property type="project" value="InterPro"/>
</dbReference>
<feature type="domain" description="Peptidase M12B" evidence="19">
    <location>
        <begin position="244"/>
        <end position="449"/>
    </location>
</feature>
<evidence type="ECO:0000256" key="6">
    <source>
        <dbReference type="ARBA" id="ARBA00022729"/>
    </source>
</evidence>
<feature type="active site" evidence="14 17">
    <location>
        <position position="388"/>
    </location>
</feature>
<dbReference type="PRINTS" id="PR01857">
    <property type="entry name" value="ADAMTSFAMILY"/>
</dbReference>
<dbReference type="FunFam" id="2.20.100.10:FF:000005">
    <property type="entry name" value="ADAM metallopeptidase with thrombospondin type 1 motif 9"/>
    <property type="match status" value="1"/>
</dbReference>
<reference evidence="21" key="1">
    <citation type="submission" date="2011-05" db="EMBL/GenBank/DDBJ databases">
        <authorList>
            <person name="Richards S.R."/>
            <person name="Qu J."/>
            <person name="Jiang H."/>
            <person name="Jhangiani S.N."/>
            <person name="Agravi P."/>
            <person name="Goodspeed R."/>
            <person name="Gross S."/>
            <person name="Mandapat C."/>
            <person name="Jackson L."/>
            <person name="Mathew T."/>
            <person name="Pu L."/>
            <person name="Thornton R."/>
            <person name="Saada N."/>
            <person name="Wilczek-Boney K.B."/>
            <person name="Lee S."/>
            <person name="Kovar C."/>
            <person name="Wu Y."/>
            <person name="Scherer S.E."/>
            <person name="Worley K.C."/>
            <person name="Muzny D.M."/>
            <person name="Gibbs R."/>
        </authorList>
    </citation>
    <scope>NUCLEOTIDE SEQUENCE</scope>
    <source>
        <strain evidence="21">Brora</strain>
    </source>
</reference>
<dbReference type="HOGENOM" id="CLU_000660_1_1_1"/>
<proteinExistence type="predicted"/>
<accession>T1J287</accession>
<feature type="binding site" evidence="15">
    <location>
        <position position="444"/>
    </location>
    <ligand>
        <name>Ca(2+)</name>
        <dbReference type="ChEBI" id="CHEBI:29108"/>
        <label>1</label>
    </ligand>
</feature>
<feature type="disulfide bond" evidence="16">
    <location>
        <begin position="346"/>
        <end position="353"/>
    </location>
</feature>
<dbReference type="CDD" id="cd04273">
    <property type="entry name" value="ZnMc_ADAMTS_like"/>
    <property type="match status" value="1"/>
</dbReference>
<dbReference type="Gene3D" id="3.40.1620.60">
    <property type="match status" value="1"/>
</dbReference>
<feature type="disulfide bond" evidence="16">
    <location>
        <begin position="483"/>
        <end position="504"/>
    </location>
</feature>
<feature type="disulfide bond" evidence="16">
    <location>
        <begin position="492"/>
        <end position="523"/>
    </location>
</feature>
<organism evidence="20 21">
    <name type="scientific">Strigamia maritima</name>
    <name type="common">European centipede</name>
    <name type="synonym">Geophilus maritimus</name>
    <dbReference type="NCBI Taxonomy" id="126957"/>
    <lineage>
        <taxon>Eukaryota</taxon>
        <taxon>Metazoa</taxon>
        <taxon>Ecdysozoa</taxon>
        <taxon>Arthropoda</taxon>
        <taxon>Myriapoda</taxon>
        <taxon>Chilopoda</taxon>
        <taxon>Pleurostigmophora</taxon>
        <taxon>Geophilomorpha</taxon>
        <taxon>Linotaeniidae</taxon>
        <taxon>Strigamia</taxon>
    </lineage>
</organism>
<comment type="cofactor">
    <cofactor evidence="15">
        <name>Zn(2+)</name>
        <dbReference type="ChEBI" id="CHEBI:29105"/>
    </cofactor>
    <text evidence="15">Binds 1 zinc ion per subunit.</text>
</comment>
<comment type="subcellular location">
    <subcellularLocation>
        <location evidence="1">Secreted</location>
        <location evidence="1">Extracellular space</location>
        <location evidence="1">Extracellular matrix</location>
        <location evidence="1">Basement membrane</location>
    </subcellularLocation>
</comment>
<dbReference type="InterPro" id="IPR036383">
    <property type="entry name" value="TSP1_rpt_sf"/>
</dbReference>
<evidence type="ECO:0000313" key="21">
    <source>
        <dbReference type="Proteomes" id="UP000014500"/>
    </source>
</evidence>
<feature type="disulfide bond" evidence="16">
    <location>
        <begin position="556"/>
        <end position="594"/>
    </location>
</feature>
<keyword evidence="5 15" id="KW-0479">Metal-binding</keyword>
<evidence type="ECO:0000256" key="5">
    <source>
        <dbReference type="ARBA" id="ARBA00022723"/>
    </source>
</evidence>
<dbReference type="InterPro" id="IPR000884">
    <property type="entry name" value="TSP1_rpt"/>
</dbReference>
<dbReference type="SUPFAM" id="SSF82895">
    <property type="entry name" value="TSP-1 type 1 repeat"/>
    <property type="match status" value="4"/>
</dbReference>
<keyword evidence="15" id="KW-0106">Calcium</keyword>
<evidence type="ECO:0000256" key="16">
    <source>
        <dbReference type="PIRSR" id="PIRSR613273-3"/>
    </source>
</evidence>
<keyword evidence="21" id="KW-1185">Reference proteome</keyword>
<feature type="binding site" evidence="15 17">
    <location>
        <position position="391"/>
    </location>
    <ligand>
        <name>Zn(2+)</name>
        <dbReference type="ChEBI" id="CHEBI:29105"/>
        <note>catalytic</note>
    </ligand>
</feature>
<evidence type="ECO:0000256" key="17">
    <source>
        <dbReference type="PROSITE-ProRule" id="PRU00276"/>
    </source>
</evidence>
<evidence type="ECO:0000256" key="10">
    <source>
        <dbReference type="ARBA" id="ARBA00022869"/>
    </source>
</evidence>
<comment type="caution">
    <text evidence="17">Lacks conserved residue(s) required for the propagation of feature annotation.</text>
</comment>
<feature type="disulfide bond" evidence="16">
    <location>
        <begin position="517"/>
        <end position="528"/>
    </location>
</feature>
<evidence type="ECO:0000313" key="20">
    <source>
        <dbReference type="EnsemblMetazoa" id="SMAR007667-PA"/>
    </source>
</evidence>
<keyword evidence="13" id="KW-0325">Glycoprotein</keyword>
<protein>
    <recommendedName>
        <fullName evidence="19">Peptidase M12B domain-containing protein</fullName>
    </recommendedName>
</protein>
<dbReference type="InterPro" id="IPR010294">
    <property type="entry name" value="ADAMTS_spacer1"/>
</dbReference>
<keyword evidence="7" id="KW-0677">Repeat</keyword>
<dbReference type="PROSITE" id="PS50092">
    <property type="entry name" value="TSP1"/>
    <property type="match status" value="4"/>
</dbReference>
<evidence type="ECO:0000256" key="15">
    <source>
        <dbReference type="PIRSR" id="PIRSR613273-2"/>
    </source>
</evidence>
<dbReference type="Pfam" id="PF05986">
    <property type="entry name" value="ADAMTS_spacer1"/>
    <property type="match status" value="1"/>
</dbReference>
<keyword evidence="10" id="KW-0084">Basement membrane</keyword>
<dbReference type="InterPro" id="IPR050439">
    <property type="entry name" value="ADAMTS_ADAMTS-like"/>
</dbReference>
<feature type="disulfide bond" evidence="16">
    <location>
        <begin position="365"/>
        <end position="444"/>
    </location>
</feature>
<evidence type="ECO:0000256" key="9">
    <source>
        <dbReference type="ARBA" id="ARBA00022833"/>
    </source>
</evidence>
<dbReference type="Gene3D" id="2.20.100.10">
    <property type="entry name" value="Thrombospondin type-1 (TSP1) repeat"/>
    <property type="match status" value="5"/>
</dbReference>
<dbReference type="Pfam" id="PF19030">
    <property type="entry name" value="TSP1_ADAMTS"/>
    <property type="match status" value="3"/>
</dbReference>
<feature type="disulfide bond" evidence="16">
    <location>
        <begin position="552"/>
        <end position="589"/>
    </location>
</feature>
<dbReference type="InterPro" id="IPR002870">
    <property type="entry name" value="Peptidase_M12B_N"/>
</dbReference>
<keyword evidence="9 15" id="KW-0862">Zinc</keyword>
<feature type="disulfide bond" evidence="16">
    <location>
        <begin position="404"/>
        <end position="428"/>
    </location>
</feature>
<dbReference type="GO" id="GO:0006508">
    <property type="term" value="P:proteolysis"/>
    <property type="evidence" value="ECO:0007669"/>
    <property type="project" value="UniProtKB-KW"/>
</dbReference>
<evidence type="ECO:0000256" key="8">
    <source>
        <dbReference type="ARBA" id="ARBA00022801"/>
    </source>
</evidence>
<dbReference type="PANTHER" id="PTHR13723">
    <property type="entry name" value="ADAMTS A DISINTEGRIN AND METALLOPROTEASE WITH THROMBOSPONDIN MOTIFS PROTEASE"/>
    <property type="match status" value="1"/>
</dbReference>
<feature type="disulfide bond" evidence="16">
    <location>
        <begin position="320"/>
        <end position="371"/>
    </location>
</feature>
<keyword evidence="12 16" id="KW-1015">Disulfide bond</keyword>
<evidence type="ECO:0000256" key="14">
    <source>
        <dbReference type="PIRSR" id="PIRSR613273-1"/>
    </source>
</evidence>
<sequence>MNSNWTALVHCLFICTSISAALQIRFRKNGENNKHWLHSENEEWSNNKFDESVIVTPMLVQKETKVKREIFSVLDNRCTNEYKLNGFGEHFQLCLLPNTNLLAPGFAVIKRNLVENNTKIQVKHDVNNCYFVGHLTTHNQSTVAISNCTGGLRGMIRTDKHDYLLEPLPESFQTHHPHLMYKRSVKREAPHSPNSYNFSSTQQTHYCGDKPQFMPNRHRMYEALPDEYETTPRREKRSVKLKHRKVETLVVVDHDMIKKHGEENITTYVLTIFNMVAALYNDGTIGNNISVVLVALVLLEGDEPGLVLSNNAEKALHSFCQWQSALRDVHGSHHDHAVLLTGLDICSWKNEPCDTLGYAPISGMCSKYRSCTINEDTGLALAFTIAHESGHNFGMVHDGDGNICANTRGSIMAPTLTGLDGTFSWSACSRRDLNKFLGSVQSLCLENEPKLVGEFKFPDKLPGELYDADTQCKWQFGRKSKLCMFEFGKDICQALWCQKTGRQCETKFLPAAEGTSCGTKKWCRRGKCVAYGENGPSPVNGEWSVWSEWSICTRSCGGGVSFQERECANPRPQYGGKYCIGENRRYKMCNIQECPPDSIDFRTEQCAAFNSRPFRGSFYHWKPYNKGLIENVRCKLYCMPEDLEFFFAMSSKVIDGTSCQSDSSNICIDGECKVAVGCDHVIGSESHLDACGVCNGDNSTCQFVRGNFTDQHVNNNYYTIVTIPIGARSIHIWEKKVSASYLAIRNSSRFYYLTGDWTVDWPGSYTIGKTVFQYRRPYNGPEALTAEGPTNEELIVEILLQGTNPGVGYEFTVSINSSNSTKSIFHQNHYHYSWRAVASDCSATCAGGDMITTAQCFRNDDEQVDTSKCEKSTKPVEGTSSCNNHACPSRWMADEWSPCSRKCGKGKQKRKVKCAAKVNATHDVKVRGKLCALLPRPAKRQICNTNECPPSWRATSWSTCSVSCGGGVKTRNITCRQRKTVLLPDRMCKQQEKPIETRQCNVKRCSASLYSGHWVTSQWGHCSRSCDGGQQMRAIRCVAHHGNLNDLAKCDQKKEPTRIQICNAHPCIENSN</sequence>
<dbReference type="Proteomes" id="UP000014500">
    <property type="component" value="Unassembled WGS sequence"/>
</dbReference>
<keyword evidence="3" id="KW-0272">Extracellular matrix</keyword>
<name>T1J287_STRMM</name>
<keyword evidence="6 18" id="KW-0732">Signal</keyword>
<dbReference type="eggNOG" id="KOG3538">
    <property type="taxonomic scope" value="Eukaryota"/>
</dbReference>
<feature type="binding site" evidence="15 17">
    <location>
        <position position="387"/>
    </location>
    <ligand>
        <name>Zn(2+)</name>
        <dbReference type="ChEBI" id="CHEBI:29105"/>
        <note>catalytic</note>
    </ligand>
</feature>
<dbReference type="Pfam" id="PF19236">
    <property type="entry name" value="ADAMTS_CR_3"/>
    <property type="match status" value="1"/>
</dbReference>
<dbReference type="InterPro" id="IPR013273">
    <property type="entry name" value="ADAMTS/ADAMTS-like"/>
</dbReference>
<dbReference type="AlphaFoldDB" id="T1J287"/>
<feature type="binding site" evidence="15">
    <location>
        <position position="335"/>
    </location>
    <ligand>
        <name>Ca(2+)</name>
        <dbReference type="ChEBI" id="CHEBI:29108"/>
        <label>1</label>
    </ligand>
</feature>
<dbReference type="EMBL" id="JH431796">
    <property type="status" value="NOT_ANNOTATED_CDS"/>
    <property type="molecule type" value="Genomic_DNA"/>
</dbReference>
<dbReference type="Pfam" id="PF01421">
    <property type="entry name" value="Reprolysin"/>
    <property type="match status" value="1"/>
</dbReference>
<dbReference type="Gene3D" id="3.40.390.10">
    <property type="entry name" value="Collagenase (Catalytic Domain)"/>
    <property type="match status" value="1"/>
</dbReference>
<dbReference type="GO" id="GO:0046872">
    <property type="term" value="F:metal ion binding"/>
    <property type="evidence" value="ECO:0007669"/>
    <property type="project" value="UniProtKB-KW"/>
</dbReference>
<dbReference type="GO" id="GO:0005604">
    <property type="term" value="C:basement membrane"/>
    <property type="evidence" value="ECO:0007669"/>
    <property type="project" value="UniProtKB-SubCell"/>
</dbReference>
<dbReference type="Pfam" id="PF00090">
    <property type="entry name" value="TSP_1"/>
    <property type="match status" value="1"/>
</dbReference>
<evidence type="ECO:0000256" key="3">
    <source>
        <dbReference type="ARBA" id="ARBA00022530"/>
    </source>
</evidence>
<dbReference type="EnsemblMetazoa" id="SMAR007667-RA">
    <property type="protein sequence ID" value="SMAR007667-PA"/>
    <property type="gene ID" value="SMAR007667"/>
</dbReference>
<dbReference type="PhylomeDB" id="T1J287"/>
<keyword evidence="11" id="KW-0482">Metalloprotease</keyword>
<feature type="chain" id="PRO_5004579818" description="Peptidase M12B domain-containing protein" evidence="18">
    <location>
        <begin position="21"/>
        <end position="1072"/>
    </location>
</feature>
<dbReference type="InterPro" id="IPR024079">
    <property type="entry name" value="MetalloPept_cat_dom_sf"/>
</dbReference>